<dbReference type="Proteomes" id="UP001142592">
    <property type="component" value="Unassembled WGS sequence"/>
</dbReference>
<dbReference type="Pfam" id="PF07715">
    <property type="entry name" value="Plug"/>
    <property type="match status" value="1"/>
</dbReference>
<dbReference type="Gene3D" id="2.170.130.10">
    <property type="entry name" value="TonB-dependent receptor, plug domain"/>
    <property type="match status" value="1"/>
</dbReference>
<dbReference type="AlphaFoldDB" id="A0A9X3DAB2"/>
<dbReference type="EMBL" id="JAPJUH010000001">
    <property type="protein sequence ID" value="MCX3263918.1"/>
    <property type="molecule type" value="Genomic_DNA"/>
</dbReference>
<keyword evidence="4 10" id="KW-0812">Transmembrane</keyword>
<evidence type="ECO:0000256" key="3">
    <source>
        <dbReference type="ARBA" id="ARBA00022452"/>
    </source>
</evidence>
<dbReference type="PANTHER" id="PTHR30069:SF29">
    <property type="entry name" value="HEMOGLOBIN AND HEMOGLOBIN-HAPTOGLOBIN-BINDING PROTEIN 1-RELATED"/>
    <property type="match status" value="1"/>
</dbReference>
<evidence type="ECO:0000256" key="1">
    <source>
        <dbReference type="ARBA" id="ARBA00004571"/>
    </source>
</evidence>
<keyword evidence="5" id="KW-0732">Signal</keyword>
<keyword evidence="2 10" id="KW-0813">Transport</keyword>
<evidence type="ECO:0000256" key="5">
    <source>
        <dbReference type="ARBA" id="ARBA00022729"/>
    </source>
</evidence>
<dbReference type="PANTHER" id="PTHR30069">
    <property type="entry name" value="TONB-DEPENDENT OUTER MEMBRANE RECEPTOR"/>
    <property type="match status" value="1"/>
</dbReference>
<evidence type="ECO:0000256" key="8">
    <source>
        <dbReference type="ARBA" id="ARBA00023170"/>
    </source>
</evidence>
<protein>
    <submittedName>
        <fullName evidence="14">TonB-dependent receptor</fullName>
    </submittedName>
</protein>
<evidence type="ECO:0000256" key="6">
    <source>
        <dbReference type="ARBA" id="ARBA00023077"/>
    </source>
</evidence>
<dbReference type="GO" id="GO:0044718">
    <property type="term" value="P:siderophore transmembrane transport"/>
    <property type="evidence" value="ECO:0007669"/>
    <property type="project" value="TreeGrafter"/>
</dbReference>
<feature type="domain" description="TonB-dependent receptor-like beta-barrel" evidence="12">
    <location>
        <begin position="215"/>
        <end position="650"/>
    </location>
</feature>
<keyword evidence="3 10" id="KW-1134">Transmembrane beta strand</keyword>
<evidence type="ECO:0000256" key="2">
    <source>
        <dbReference type="ARBA" id="ARBA00022448"/>
    </source>
</evidence>
<comment type="similarity">
    <text evidence="10 11">Belongs to the TonB-dependent receptor family.</text>
</comment>
<evidence type="ECO:0000313" key="15">
    <source>
        <dbReference type="Proteomes" id="UP001142592"/>
    </source>
</evidence>
<dbReference type="GO" id="GO:0015344">
    <property type="term" value="F:siderophore uptake transmembrane transporter activity"/>
    <property type="evidence" value="ECO:0007669"/>
    <property type="project" value="TreeGrafter"/>
</dbReference>
<feature type="domain" description="TonB-dependent receptor plug" evidence="13">
    <location>
        <begin position="59"/>
        <end position="151"/>
    </location>
</feature>
<dbReference type="InterPro" id="IPR000531">
    <property type="entry name" value="Beta-barrel_TonB"/>
</dbReference>
<dbReference type="PROSITE" id="PS52016">
    <property type="entry name" value="TONB_DEPENDENT_REC_3"/>
    <property type="match status" value="1"/>
</dbReference>
<organism evidence="14 15">
    <name type="scientific">Pedobacter agri</name>
    <dbReference type="NCBI Taxonomy" id="454586"/>
    <lineage>
        <taxon>Bacteria</taxon>
        <taxon>Pseudomonadati</taxon>
        <taxon>Bacteroidota</taxon>
        <taxon>Sphingobacteriia</taxon>
        <taxon>Sphingobacteriales</taxon>
        <taxon>Sphingobacteriaceae</taxon>
        <taxon>Pedobacter</taxon>
    </lineage>
</organism>
<evidence type="ECO:0000256" key="9">
    <source>
        <dbReference type="ARBA" id="ARBA00023237"/>
    </source>
</evidence>
<evidence type="ECO:0000256" key="4">
    <source>
        <dbReference type="ARBA" id="ARBA00022692"/>
    </source>
</evidence>
<sequence>MFRFLPASNGVKYCSISLFIFWTGMLMPELSVAQTDSLKANVLKEVEIKQKRRSTQNLSPTPLQILNGKELKNLNALSVADAIRYFSGVQMKDYGGIGGLKTINVRSMGTNHTAVFYDGVQLGNAQNGQVDLGKYSLDNIEEISLYSGQKSDLLMPAKAFASASSLYLKTIVPTFEADQNRNFRVALKTGSFGLIDPSVTYNQQLGSRLALSLNAELINANGKYNYRYTNGVYDTTVVRRNADIFAKRIEGGLYGTTSDSSKWQIKLYNYNSERGVPGAIVANKFDFTQRQWDDNFFVQSSFETQTNRKLQFLVNAKYAYDFTRYLDPDRVSIFGALDNRYSQQEFYLSLASLYHFTQFWDLSLSTDYTYQQLDANLENFAYPERQTGLIALATKFSWPRFNIQGNVLATLVNDQVKSNIPAGDKTEYTPTVMASWQPFAKNNLRLRAFYKSIFRMPTFNDLYYTFIGNSKLNPEYTSQYDLGFTYSKSFEGNKLNHISLQTDVYYSDVRDKIVAIPTLTLFRWTMLNLGKVEVKGLETSLQSHWNFDQLNIVAKANYTYERALDVTPASELFGQQIPYIPVNSASFTLASDYQNFGLSYSYIYTGERYSQKANIPVNYVEPWYTHDLAIRYSFNASKINYSIAAEVNNVFNQYYDVVLNYPMPGRNFRIKLITKFN</sequence>
<comment type="subcellular location">
    <subcellularLocation>
        <location evidence="1 10">Cell outer membrane</location>
        <topology evidence="1 10">Multi-pass membrane protein</topology>
    </subcellularLocation>
</comment>
<keyword evidence="15" id="KW-1185">Reference proteome</keyword>
<proteinExistence type="inferred from homology"/>
<dbReference type="GO" id="GO:0009279">
    <property type="term" value="C:cell outer membrane"/>
    <property type="evidence" value="ECO:0007669"/>
    <property type="project" value="UniProtKB-SubCell"/>
</dbReference>
<evidence type="ECO:0000256" key="11">
    <source>
        <dbReference type="RuleBase" id="RU003357"/>
    </source>
</evidence>
<keyword evidence="7 10" id="KW-0472">Membrane</keyword>
<dbReference type="Gene3D" id="2.40.170.20">
    <property type="entry name" value="TonB-dependent receptor, beta-barrel domain"/>
    <property type="match status" value="1"/>
</dbReference>
<evidence type="ECO:0000259" key="12">
    <source>
        <dbReference type="Pfam" id="PF00593"/>
    </source>
</evidence>
<evidence type="ECO:0000256" key="10">
    <source>
        <dbReference type="PROSITE-ProRule" id="PRU01360"/>
    </source>
</evidence>
<keyword evidence="8 14" id="KW-0675">Receptor</keyword>
<dbReference type="InterPro" id="IPR012910">
    <property type="entry name" value="Plug_dom"/>
</dbReference>
<keyword evidence="6 11" id="KW-0798">TonB box</keyword>
<reference evidence="14" key="1">
    <citation type="submission" date="2022-11" db="EMBL/GenBank/DDBJ databases">
        <authorList>
            <person name="Graham C."/>
            <person name="Newman J.D."/>
        </authorList>
    </citation>
    <scope>NUCLEOTIDE SEQUENCE</scope>
    <source>
        <strain evidence="14">DSM 19486</strain>
    </source>
</reference>
<evidence type="ECO:0000313" key="14">
    <source>
        <dbReference type="EMBL" id="MCX3263918.1"/>
    </source>
</evidence>
<keyword evidence="9 10" id="KW-0998">Cell outer membrane</keyword>
<comment type="caution">
    <text evidence="14">The sequence shown here is derived from an EMBL/GenBank/DDBJ whole genome shotgun (WGS) entry which is preliminary data.</text>
</comment>
<dbReference type="InterPro" id="IPR036942">
    <property type="entry name" value="Beta-barrel_TonB_sf"/>
</dbReference>
<dbReference type="InterPro" id="IPR039426">
    <property type="entry name" value="TonB-dep_rcpt-like"/>
</dbReference>
<name>A0A9X3DAB2_9SPHI</name>
<evidence type="ECO:0000259" key="13">
    <source>
        <dbReference type="Pfam" id="PF07715"/>
    </source>
</evidence>
<dbReference type="InterPro" id="IPR037066">
    <property type="entry name" value="Plug_dom_sf"/>
</dbReference>
<accession>A0A9X3DAB2</accession>
<dbReference type="RefSeq" id="WP_266268544.1">
    <property type="nucleotide sequence ID" value="NZ_JAPJUH010000001.1"/>
</dbReference>
<gene>
    <name evidence="14" type="ORF">OQZ29_04130</name>
</gene>
<dbReference type="SUPFAM" id="SSF56935">
    <property type="entry name" value="Porins"/>
    <property type="match status" value="1"/>
</dbReference>
<evidence type="ECO:0000256" key="7">
    <source>
        <dbReference type="ARBA" id="ARBA00023136"/>
    </source>
</evidence>
<dbReference type="Pfam" id="PF00593">
    <property type="entry name" value="TonB_dep_Rec_b-barrel"/>
    <property type="match status" value="1"/>
</dbReference>